<dbReference type="InterPro" id="IPR003661">
    <property type="entry name" value="HisK_dim/P_dom"/>
</dbReference>
<organism evidence="15 16">
    <name type="scientific">Brevibacillus brevis</name>
    <name type="common">Bacillus brevis</name>
    <dbReference type="NCBI Taxonomy" id="1393"/>
    <lineage>
        <taxon>Bacteria</taxon>
        <taxon>Bacillati</taxon>
        <taxon>Bacillota</taxon>
        <taxon>Bacilli</taxon>
        <taxon>Bacillales</taxon>
        <taxon>Paenibacillaceae</taxon>
        <taxon>Brevibacillus</taxon>
    </lineage>
</organism>
<dbReference type="SUPFAM" id="SSF55874">
    <property type="entry name" value="ATPase domain of HSP90 chaperone/DNA topoisomerase II/histidine kinase"/>
    <property type="match status" value="1"/>
</dbReference>
<dbReference type="EMBL" id="CP134050">
    <property type="protein sequence ID" value="WNC17396.1"/>
    <property type="molecule type" value="Genomic_DNA"/>
</dbReference>
<evidence type="ECO:0000259" key="13">
    <source>
        <dbReference type="PROSITE" id="PS50109"/>
    </source>
</evidence>
<evidence type="ECO:0000256" key="3">
    <source>
        <dbReference type="ARBA" id="ARBA00012438"/>
    </source>
</evidence>
<reference evidence="15 16" key="1">
    <citation type="submission" date="2023-09" db="EMBL/GenBank/DDBJ databases">
        <title>Complete Genome and Methylome dissection of Bacillus brevis NEB573 original source of BbsI restriction endonuclease.</title>
        <authorList>
            <person name="Fomenkov A."/>
            <person name="Roberts R.D."/>
        </authorList>
    </citation>
    <scope>NUCLEOTIDE SEQUENCE [LARGE SCALE GENOMIC DNA]</scope>
    <source>
        <strain evidence="15 16">NEB573</strain>
    </source>
</reference>
<dbReference type="SMART" id="SM00388">
    <property type="entry name" value="HisKA"/>
    <property type="match status" value="1"/>
</dbReference>
<evidence type="ECO:0000256" key="8">
    <source>
        <dbReference type="ARBA" id="ARBA00022777"/>
    </source>
</evidence>
<evidence type="ECO:0000259" key="14">
    <source>
        <dbReference type="PROSITE" id="PS50885"/>
    </source>
</evidence>
<dbReference type="InterPro" id="IPR050351">
    <property type="entry name" value="BphY/WalK/GraS-like"/>
</dbReference>
<gene>
    <name evidence="15" type="ORF">RGB73_14145</name>
</gene>
<evidence type="ECO:0000256" key="9">
    <source>
        <dbReference type="ARBA" id="ARBA00022840"/>
    </source>
</evidence>
<evidence type="ECO:0000313" key="16">
    <source>
        <dbReference type="Proteomes" id="UP001256827"/>
    </source>
</evidence>
<dbReference type="SUPFAM" id="SSF47384">
    <property type="entry name" value="Homodimeric domain of signal transducing histidine kinase"/>
    <property type="match status" value="1"/>
</dbReference>
<evidence type="ECO:0000256" key="1">
    <source>
        <dbReference type="ARBA" id="ARBA00000085"/>
    </source>
</evidence>
<dbReference type="InterPro" id="IPR036097">
    <property type="entry name" value="HisK_dim/P_sf"/>
</dbReference>
<dbReference type="InterPro" id="IPR005467">
    <property type="entry name" value="His_kinase_dom"/>
</dbReference>
<keyword evidence="10" id="KW-0902">Two-component regulatory system</keyword>
<evidence type="ECO:0000256" key="5">
    <source>
        <dbReference type="ARBA" id="ARBA00022553"/>
    </source>
</evidence>
<evidence type="ECO:0000256" key="6">
    <source>
        <dbReference type="ARBA" id="ARBA00022679"/>
    </source>
</evidence>
<dbReference type="Gene3D" id="3.30.565.10">
    <property type="entry name" value="Histidine kinase-like ATPase, C-terminal domain"/>
    <property type="match status" value="1"/>
</dbReference>
<keyword evidence="5" id="KW-0597">Phosphoprotein</keyword>
<dbReference type="CDD" id="cd00082">
    <property type="entry name" value="HisKA"/>
    <property type="match status" value="1"/>
</dbReference>
<keyword evidence="9 15" id="KW-0067">ATP-binding</keyword>
<dbReference type="InterPro" id="IPR003594">
    <property type="entry name" value="HATPase_dom"/>
</dbReference>
<feature type="domain" description="HAMP" evidence="14">
    <location>
        <begin position="166"/>
        <end position="219"/>
    </location>
</feature>
<dbReference type="InterPro" id="IPR003660">
    <property type="entry name" value="HAMP_dom"/>
</dbReference>
<protein>
    <recommendedName>
        <fullName evidence="3">histidine kinase</fullName>
        <ecNumber evidence="3">2.7.13.3</ecNumber>
    </recommendedName>
</protein>
<keyword evidence="12" id="KW-1133">Transmembrane helix</keyword>
<dbReference type="RefSeq" id="WP_310773114.1">
    <property type="nucleotide sequence ID" value="NZ_CP134050.1"/>
</dbReference>
<dbReference type="InterPro" id="IPR036890">
    <property type="entry name" value="HATPase_C_sf"/>
</dbReference>
<evidence type="ECO:0000313" key="15">
    <source>
        <dbReference type="EMBL" id="WNC17396.1"/>
    </source>
</evidence>
<name>A0ABY9TBG3_BREBE</name>
<dbReference type="GO" id="GO:0005524">
    <property type="term" value="F:ATP binding"/>
    <property type="evidence" value="ECO:0007669"/>
    <property type="project" value="UniProtKB-KW"/>
</dbReference>
<feature type="domain" description="Histidine kinase" evidence="13">
    <location>
        <begin position="227"/>
        <end position="441"/>
    </location>
</feature>
<proteinExistence type="predicted"/>
<evidence type="ECO:0000256" key="12">
    <source>
        <dbReference type="SAM" id="Phobius"/>
    </source>
</evidence>
<dbReference type="Pfam" id="PF02518">
    <property type="entry name" value="HATPase_c"/>
    <property type="match status" value="1"/>
</dbReference>
<dbReference type="Pfam" id="PF00672">
    <property type="entry name" value="HAMP"/>
    <property type="match status" value="1"/>
</dbReference>
<sequence length="446" mass="49112">MKKIWMKLALVLMAVGGMAVLLSTVLSISEMDYHFGMYQEEVRGQHNQELSQLAIRTYGERDGWDEQALQKLEAVSSVLGLQVALYDNRHELIRAWGAGASESSTVDEIPLSREGTSIGYLAVAHHDRSQYQSMEAHFQLAHTTAMQWTMFALMLLVVVISVFLARTLVRPIVQISAAAEKVAKGRLDVQVELPVGRDEISSLVDTFNNLVHSLRCQEELRKRLTSDIAHELRTPLNTLLAQVEAMIDGVWAASPEHLESTRREVLRLSTLVQDLDQVIQVEAGALPMNRSQVHLSRLAGEVIEGMSAAFSRTGIQVDPQLGADVWVSGDRQRLAQVMTNLLHNACKHTDEGGRVIVKVWRAGKTAALQIADNGAGIPGEDLPFVFERFYRGDRARTREKGGTGLGLTIAKGIVEAHEGEITLESEVGRGTTVTITFPAAEPPDRA</sequence>
<keyword evidence="11 12" id="KW-0472">Membrane</keyword>
<dbReference type="Gene3D" id="6.10.340.10">
    <property type="match status" value="1"/>
</dbReference>
<evidence type="ECO:0000256" key="11">
    <source>
        <dbReference type="ARBA" id="ARBA00023136"/>
    </source>
</evidence>
<evidence type="ECO:0000256" key="4">
    <source>
        <dbReference type="ARBA" id="ARBA00022475"/>
    </source>
</evidence>
<dbReference type="EC" id="2.7.13.3" evidence="3"/>
<feature type="transmembrane region" description="Helical" evidence="12">
    <location>
        <begin position="145"/>
        <end position="165"/>
    </location>
</feature>
<keyword evidence="7" id="KW-0547">Nucleotide-binding</keyword>
<dbReference type="CDD" id="cd00075">
    <property type="entry name" value="HATPase"/>
    <property type="match status" value="1"/>
</dbReference>
<evidence type="ECO:0000256" key="10">
    <source>
        <dbReference type="ARBA" id="ARBA00023012"/>
    </source>
</evidence>
<keyword evidence="8" id="KW-0418">Kinase</keyword>
<evidence type="ECO:0000256" key="7">
    <source>
        <dbReference type="ARBA" id="ARBA00022741"/>
    </source>
</evidence>
<dbReference type="PROSITE" id="PS50885">
    <property type="entry name" value="HAMP"/>
    <property type="match status" value="1"/>
</dbReference>
<dbReference type="PANTHER" id="PTHR45453:SF1">
    <property type="entry name" value="PHOSPHATE REGULON SENSOR PROTEIN PHOR"/>
    <property type="match status" value="1"/>
</dbReference>
<dbReference type="PANTHER" id="PTHR45453">
    <property type="entry name" value="PHOSPHATE REGULON SENSOR PROTEIN PHOR"/>
    <property type="match status" value="1"/>
</dbReference>
<comment type="subcellular location">
    <subcellularLocation>
        <location evidence="2">Cell membrane</location>
        <topology evidence="2">Multi-pass membrane protein</topology>
    </subcellularLocation>
</comment>
<dbReference type="SUPFAM" id="SSF158472">
    <property type="entry name" value="HAMP domain-like"/>
    <property type="match status" value="1"/>
</dbReference>
<evidence type="ECO:0000256" key="2">
    <source>
        <dbReference type="ARBA" id="ARBA00004651"/>
    </source>
</evidence>
<dbReference type="CDD" id="cd06225">
    <property type="entry name" value="HAMP"/>
    <property type="match status" value="1"/>
</dbReference>
<keyword evidence="12" id="KW-0812">Transmembrane</keyword>
<dbReference type="PRINTS" id="PR00344">
    <property type="entry name" value="BCTRLSENSOR"/>
</dbReference>
<dbReference type="SMART" id="SM00387">
    <property type="entry name" value="HATPase_c"/>
    <property type="match status" value="1"/>
</dbReference>
<dbReference type="PROSITE" id="PS50109">
    <property type="entry name" value="HIS_KIN"/>
    <property type="match status" value="1"/>
</dbReference>
<dbReference type="SMART" id="SM00304">
    <property type="entry name" value="HAMP"/>
    <property type="match status" value="1"/>
</dbReference>
<dbReference type="Proteomes" id="UP001256827">
    <property type="component" value="Chromosome"/>
</dbReference>
<dbReference type="InterPro" id="IPR004358">
    <property type="entry name" value="Sig_transdc_His_kin-like_C"/>
</dbReference>
<comment type="catalytic activity">
    <reaction evidence="1">
        <text>ATP + protein L-histidine = ADP + protein N-phospho-L-histidine.</text>
        <dbReference type="EC" id="2.7.13.3"/>
    </reaction>
</comment>
<keyword evidence="4" id="KW-1003">Cell membrane</keyword>
<keyword evidence="16" id="KW-1185">Reference proteome</keyword>
<accession>A0ABY9TBG3</accession>
<keyword evidence="6" id="KW-0808">Transferase</keyword>
<dbReference type="Gene3D" id="1.10.287.130">
    <property type="match status" value="1"/>
</dbReference>
<dbReference type="Pfam" id="PF00512">
    <property type="entry name" value="HisKA"/>
    <property type="match status" value="1"/>
</dbReference>